<name>A0A2P6QCN2_ROSCH</name>
<proteinExistence type="predicted"/>
<accession>A0A2P6QCN2</accession>
<evidence type="ECO:0000256" key="1">
    <source>
        <dbReference type="SAM" id="MobiDB-lite"/>
    </source>
</evidence>
<feature type="region of interest" description="Disordered" evidence="1">
    <location>
        <begin position="68"/>
        <end position="95"/>
    </location>
</feature>
<dbReference type="PANTHER" id="PTHR35689">
    <property type="entry name" value="EARLY ENDOSOME ANTIGEN"/>
    <property type="match status" value="1"/>
</dbReference>
<comment type="caution">
    <text evidence="2">The sequence shown here is derived from an EMBL/GenBank/DDBJ whole genome shotgun (WGS) entry which is preliminary data.</text>
</comment>
<dbReference type="Proteomes" id="UP000238479">
    <property type="component" value="Chromosome 5"/>
</dbReference>
<protein>
    <submittedName>
        <fullName evidence="2">Uncharacterized protein</fullName>
    </submittedName>
</protein>
<dbReference type="EMBL" id="PDCK01000043">
    <property type="protein sequence ID" value="PRQ31943.1"/>
    <property type="molecule type" value="Genomic_DNA"/>
</dbReference>
<evidence type="ECO:0000313" key="3">
    <source>
        <dbReference type="Proteomes" id="UP000238479"/>
    </source>
</evidence>
<reference evidence="2 3" key="1">
    <citation type="journal article" date="2018" name="Nat. Genet.">
        <title>The Rosa genome provides new insights in the design of modern roses.</title>
        <authorList>
            <person name="Bendahmane M."/>
        </authorList>
    </citation>
    <scope>NUCLEOTIDE SEQUENCE [LARGE SCALE GENOMIC DNA]</scope>
    <source>
        <strain evidence="3">cv. Old Blush</strain>
    </source>
</reference>
<keyword evidence="3" id="KW-1185">Reference proteome</keyword>
<dbReference type="AlphaFoldDB" id="A0A2P6QCN2"/>
<organism evidence="2 3">
    <name type="scientific">Rosa chinensis</name>
    <name type="common">China rose</name>
    <dbReference type="NCBI Taxonomy" id="74649"/>
    <lineage>
        <taxon>Eukaryota</taxon>
        <taxon>Viridiplantae</taxon>
        <taxon>Streptophyta</taxon>
        <taxon>Embryophyta</taxon>
        <taxon>Tracheophyta</taxon>
        <taxon>Spermatophyta</taxon>
        <taxon>Magnoliopsida</taxon>
        <taxon>eudicotyledons</taxon>
        <taxon>Gunneridae</taxon>
        <taxon>Pentapetalae</taxon>
        <taxon>rosids</taxon>
        <taxon>fabids</taxon>
        <taxon>Rosales</taxon>
        <taxon>Rosaceae</taxon>
        <taxon>Rosoideae</taxon>
        <taxon>Rosoideae incertae sedis</taxon>
        <taxon>Rosa</taxon>
    </lineage>
</organism>
<gene>
    <name evidence="2" type="ORF">RchiOBHm_Chr5g0040961</name>
</gene>
<dbReference type="Gramene" id="PRQ31943">
    <property type="protein sequence ID" value="PRQ31943"/>
    <property type="gene ID" value="RchiOBHm_Chr5g0040961"/>
</dbReference>
<evidence type="ECO:0000313" key="2">
    <source>
        <dbReference type="EMBL" id="PRQ31943.1"/>
    </source>
</evidence>
<dbReference type="STRING" id="74649.A0A2P6QCN2"/>
<dbReference type="PANTHER" id="PTHR35689:SF1">
    <property type="entry name" value="EARLY ENDOSOME ANTIGEN"/>
    <property type="match status" value="1"/>
</dbReference>
<sequence>MWNGLTPSSQKVLSLVAELKTLQKNNVTLEKDEEHLRINLLSAEEEVKLLFEENKVLDEANKRLLKQYRKERNNSGSDGKHTDVSTKVREREKNSFDCIQTSENLALR</sequence>